<feature type="compositionally biased region" description="Pro residues" evidence="5">
    <location>
        <begin position="8"/>
        <end position="18"/>
    </location>
</feature>
<evidence type="ECO:0000313" key="8">
    <source>
        <dbReference type="Proteomes" id="UP000471745"/>
    </source>
</evidence>
<dbReference type="EMBL" id="JAAGNA010000730">
    <property type="protein sequence ID" value="NEC50942.1"/>
    <property type="molecule type" value="Genomic_DNA"/>
</dbReference>
<keyword evidence="2 6" id="KW-0812">Transmembrane</keyword>
<proteinExistence type="predicted"/>
<dbReference type="InterPro" id="IPR051328">
    <property type="entry name" value="T7SS_ABC-Transporter"/>
</dbReference>
<feature type="region of interest" description="Disordered" evidence="5">
    <location>
        <begin position="1"/>
        <end position="21"/>
    </location>
</feature>
<keyword evidence="8" id="KW-1185">Reference proteome</keyword>
<feature type="transmembrane region" description="Helical" evidence="6">
    <location>
        <begin position="204"/>
        <end position="226"/>
    </location>
</feature>
<evidence type="ECO:0000313" key="7">
    <source>
        <dbReference type="EMBL" id="NEC50942.1"/>
    </source>
</evidence>
<evidence type="ECO:0000256" key="4">
    <source>
        <dbReference type="ARBA" id="ARBA00023136"/>
    </source>
</evidence>
<feature type="region of interest" description="Disordered" evidence="5">
    <location>
        <begin position="350"/>
        <end position="369"/>
    </location>
</feature>
<evidence type="ECO:0000256" key="6">
    <source>
        <dbReference type="SAM" id="Phobius"/>
    </source>
</evidence>
<evidence type="ECO:0000256" key="5">
    <source>
        <dbReference type="SAM" id="MobiDB-lite"/>
    </source>
</evidence>
<keyword evidence="3 6" id="KW-1133">Transmembrane helix</keyword>
<feature type="transmembrane region" description="Helical" evidence="6">
    <location>
        <begin position="238"/>
        <end position="258"/>
    </location>
</feature>
<gene>
    <name evidence="7" type="ORF">G3I18_20580</name>
</gene>
<accession>A0A9X5HCF3</accession>
<evidence type="ECO:0000256" key="2">
    <source>
        <dbReference type="ARBA" id="ARBA00022692"/>
    </source>
</evidence>
<sequence>MAETPGPDGRPPGRPPAATPLGRFRSEVRGAITPRAGLIMLGVLVIELAFVVSYIGAFHSPTPDRIPVAVVAPAAEQGAVIEKLNSIPGEPLEGRPADSAAQARAMVLEREVDAALLVAPQERGDRLLVASAGGPSGVQTLELVFRKADPSRPLQVTDLRPPNEADGRGLASFYLAVGLVVGGYLASAAASASYGARPPDLHRVTIRLGALAVLSVLSGLGGAIIVDQVFDALTGHFAAIWWIGALTTFAAAAAGMAFQILLGPVGIALSVVIFVVLGNPSAGGVYPAALLPPFWRDVGPALPNGASVTLLRNYAYFGGHHTATAWWVLSAWAVGGVLVSALVVGFRRRPAAADGPPSPTAAGGTGATA</sequence>
<comment type="subcellular location">
    <subcellularLocation>
        <location evidence="1">Membrane</location>
        <topology evidence="1">Multi-pass membrane protein</topology>
    </subcellularLocation>
</comment>
<protein>
    <submittedName>
        <fullName evidence="7">DUF3533 domain-containing protein</fullName>
    </submittedName>
</protein>
<name>A0A9X5HCF3_9ACTN</name>
<keyword evidence="4 6" id="KW-0472">Membrane</keyword>
<feature type="transmembrane region" description="Helical" evidence="6">
    <location>
        <begin position="36"/>
        <end position="57"/>
    </location>
</feature>
<dbReference type="GO" id="GO:0016020">
    <property type="term" value="C:membrane"/>
    <property type="evidence" value="ECO:0007669"/>
    <property type="project" value="UniProtKB-SubCell"/>
</dbReference>
<dbReference type="PANTHER" id="PTHR43077">
    <property type="entry name" value="TRANSPORT PERMEASE YVFS-RELATED"/>
    <property type="match status" value="1"/>
</dbReference>
<dbReference type="RefSeq" id="WP_163089851.1">
    <property type="nucleotide sequence ID" value="NZ_JAAGNA010000730.1"/>
</dbReference>
<feature type="transmembrane region" description="Helical" evidence="6">
    <location>
        <begin position="265"/>
        <end position="286"/>
    </location>
</feature>
<organism evidence="7 8">
    <name type="scientific">Actinospica acidiphila</name>
    <dbReference type="NCBI Taxonomy" id="304899"/>
    <lineage>
        <taxon>Bacteria</taxon>
        <taxon>Bacillati</taxon>
        <taxon>Actinomycetota</taxon>
        <taxon>Actinomycetes</taxon>
        <taxon>Catenulisporales</taxon>
        <taxon>Actinospicaceae</taxon>
        <taxon>Actinospica</taxon>
    </lineage>
</organism>
<feature type="transmembrane region" description="Helical" evidence="6">
    <location>
        <begin position="325"/>
        <end position="346"/>
    </location>
</feature>
<dbReference type="AlphaFoldDB" id="A0A9X5HCF3"/>
<feature type="transmembrane region" description="Helical" evidence="6">
    <location>
        <begin position="171"/>
        <end position="192"/>
    </location>
</feature>
<dbReference type="PANTHER" id="PTHR43077:SF10">
    <property type="entry name" value="TRANSPORT PERMEASE PROTEIN"/>
    <property type="match status" value="1"/>
</dbReference>
<evidence type="ECO:0000256" key="3">
    <source>
        <dbReference type="ARBA" id="ARBA00022989"/>
    </source>
</evidence>
<evidence type="ECO:0000256" key="1">
    <source>
        <dbReference type="ARBA" id="ARBA00004141"/>
    </source>
</evidence>
<dbReference type="Proteomes" id="UP000471745">
    <property type="component" value="Unassembled WGS sequence"/>
</dbReference>
<reference evidence="7 8" key="1">
    <citation type="submission" date="2020-01" db="EMBL/GenBank/DDBJ databases">
        <title>Insect and environment-associated Actinomycetes.</title>
        <authorList>
            <person name="Currrie C."/>
            <person name="Chevrette M."/>
            <person name="Carlson C."/>
            <person name="Stubbendieck R."/>
            <person name="Wendt-Pienkowski E."/>
        </authorList>
    </citation>
    <scope>NUCLEOTIDE SEQUENCE [LARGE SCALE GENOMIC DNA]</scope>
    <source>
        <strain evidence="7 8">SID8189</strain>
    </source>
</reference>
<comment type="caution">
    <text evidence="7">The sequence shown here is derived from an EMBL/GenBank/DDBJ whole genome shotgun (WGS) entry which is preliminary data.</text>
</comment>